<organism evidence="1 2">
    <name type="scientific">Phenylobacterium haematophilum</name>
    <dbReference type="NCBI Taxonomy" id="98513"/>
    <lineage>
        <taxon>Bacteria</taxon>
        <taxon>Pseudomonadati</taxon>
        <taxon>Pseudomonadota</taxon>
        <taxon>Alphaproteobacteria</taxon>
        <taxon>Caulobacterales</taxon>
        <taxon>Caulobacteraceae</taxon>
        <taxon>Phenylobacterium</taxon>
    </lineage>
</organism>
<evidence type="ECO:0008006" key="3">
    <source>
        <dbReference type="Google" id="ProtNLM"/>
    </source>
</evidence>
<gene>
    <name evidence="1" type="ORF">GGQ61_002996</name>
</gene>
<dbReference type="InterPro" id="IPR022061">
    <property type="entry name" value="DUF3617"/>
</dbReference>
<dbReference type="PROSITE" id="PS51257">
    <property type="entry name" value="PROKAR_LIPOPROTEIN"/>
    <property type="match status" value="1"/>
</dbReference>
<reference evidence="1 2" key="1">
    <citation type="submission" date="2020-08" db="EMBL/GenBank/DDBJ databases">
        <title>Genomic Encyclopedia of Type Strains, Phase IV (KMG-IV): sequencing the most valuable type-strain genomes for metagenomic binning, comparative biology and taxonomic classification.</title>
        <authorList>
            <person name="Goeker M."/>
        </authorList>
    </citation>
    <scope>NUCLEOTIDE SEQUENCE [LARGE SCALE GENOMIC DNA]</scope>
    <source>
        <strain evidence="1 2">DSM 21793</strain>
    </source>
</reference>
<dbReference type="Proteomes" id="UP000530564">
    <property type="component" value="Unassembled WGS sequence"/>
</dbReference>
<dbReference type="AlphaFoldDB" id="A0A840A3L6"/>
<evidence type="ECO:0000313" key="2">
    <source>
        <dbReference type="Proteomes" id="UP000530564"/>
    </source>
</evidence>
<comment type="caution">
    <text evidence="1">The sequence shown here is derived from an EMBL/GenBank/DDBJ whole genome shotgun (WGS) entry which is preliminary data.</text>
</comment>
<sequence length="188" mass="19920">MYAIRNLLGTAIAAVALGGCQPAAVTDPDGVIRANIERPPPRQPGLWETRLAIGDTVQTTLVCIDEKVDRQVDWMGAQGTRDNCSQNGVTRQEDNSLRFASVCDMGARGKVVTNGVARGDFSLRYEAEGTQITTGAQLPIANGERAVKVEAAWKGACPKEWHPGDMSIPSGVRYDAAAMGATAHAAGR</sequence>
<name>A0A840A3L6_9CAUL</name>
<keyword evidence="2" id="KW-1185">Reference proteome</keyword>
<evidence type="ECO:0000313" key="1">
    <source>
        <dbReference type="EMBL" id="MBB3892263.1"/>
    </source>
</evidence>
<dbReference type="Pfam" id="PF12276">
    <property type="entry name" value="DUF3617"/>
    <property type="match status" value="1"/>
</dbReference>
<accession>A0A840A3L6</accession>
<protein>
    <recommendedName>
        <fullName evidence="3">DUF3617 family protein</fullName>
    </recommendedName>
</protein>
<dbReference type="EMBL" id="JACIDK010000004">
    <property type="protein sequence ID" value="MBB3892263.1"/>
    <property type="molecule type" value="Genomic_DNA"/>
</dbReference>
<dbReference type="RefSeq" id="WP_183774208.1">
    <property type="nucleotide sequence ID" value="NZ_JACIDK010000004.1"/>
</dbReference>
<proteinExistence type="predicted"/>